<feature type="coiled-coil region" evidence="1">
    <location>
        <begin position="5"/>
        <end position="61"/>
    </location>
</feature>
<accession>A0A3B3Q1Y3</accession>
<reference evidence="2" key="2">
    <citation type="submission" date="2025-09" db="UniProtKB">
        <authorList>
            <consortium name="Ensembl"/>
        </authorList>
    </citation>
    <scope>IDENTIFICATION</scope>
</reference>
<dbReference type="Proteomes" id="UP000261540">
    <property type="component" value="Unplaced"/>
</dbReference>
<dbReference type="GeneTree" id="ENSGT00950000182982"/>
<sequence>MDGVQGDLLKEIEELRSENEYLKDEIQELRSEMLEMRDAFLEEDEGQLQELRAQLERAHRTCRVLQYHLRKAERRSMRVARTGQVDGELVRALEQDIKVARDVSVRLHAELSATELNRARLERDNQELREKVLDLEVANQVLRAEADKAREVWLAC</sequence>
<evidence type="ECO:0000313" key="2">
    <source>
        <dbReference type="Ensembl" id="ENSPKIP00000000103.1"/>
    </source>
</evidence>
<dbReference type="AlphaFoldDB" id="A0A3B3Q1Y3"/>
<proteinExistence type="predicted"/>
<dbReference type="InterPro" id="IPR049885">
    <property type="entry name" value="MTCL1-3"/>
</dbReference>
<evidence type="ECO:0000256" key="1">
    <source>
        <dbReference type="SAM" id="Coils"/>
    </source>
</evidence>
<keyword evidence="1" id="KW-0175">Coiled coil</keyword>
<dbReference type="PANTHER" id="PTHR15742">
    <property type="entry name" value="GIRDIN"/>
    <property type="match status" value="1"/>
</dbReference>
<reference evidence="2" key="1">
    <citation type="submission" date="2025-08" db="UniProtKB">
        <authorList>
            <consortium name="Ensembl"/>
        </authorList>
    </citation>
    <scope>IDENTIFICATION</scope>
</reference>
<organism evidence="2 3">
    <name type="scientific">Paramormyrops kingsleyae</name>
    <dbReference type="NCBI Taxonomy" id="1676925"/>
    <lineage>
        <taxon>Eukaryota</taxon>
        <taxon>Metazoa</taxon>
        <taxon>Chordata</taxon>
        <taxon>Craniata</taxon>
        <taxon>Vertebrata</taxon>
        <taxon>Euteleostomi</taxon>
        <taxon>Actinopterygii</taxon>
        <taxon>Neopterygii</taxon>
        <taxon>Teleostei</taxon>
        <taxon>Osteoglossocephala</taxon>
        <taxon>Osteoglossomorpha</taxon>
        <taxon>Osteoglossiformes</taxon>
        <taxon>Mormyridae</taxon>
        <taxon>Paramormyrops</taxon>
    </lineage>
</organism>
<name>A0A3B3Q1Y3_9TELE</name>
<keyword evidence="3" id="KW-1185">Reference proteome</keyword>
<dbReference type="Ensembl" id="ENSPKIT00000023986.1">
    <property type="protein sequence ID" value="ENSPKIP00000000103.1"/>
    <property type="gene ID" value="ENSPKIG00000018900.1"/>
</dbReference>
<feature type="coiled-coil region" evidence="1">
    <location>
        <begin position="111"/>
        <end position="145"/>
    </location>
</feature>
<dbReference type="STRING" id="1676925.ENSPKIP00000000103"/>
<evidence type="ECO:0000313" key="3">
    <source>
        <dbReference type="Proteomes" id="UP000261540"/>
    </source>
</evidence>
<dbReference type="Gene3D" id="1.10.287.1490">
    <property type="match status" value="1"/>
</dbReference>
<protein>
    <submittedName>
        <fullName evidence="2">Uncharacterized protein</fullName>
    </submittedName>
</protein>
<dbReference type="PANTHER" id="PTHR15742:SF1">
    <property type="entry name" value="PROTEIN SOGA1"/>
    <property type="match status" value="1"/>
</dbReference>